<evidence type="ECO:0000256" key="2">
    <source>
        <dbReference type="ARBA" id="ARBA00011322"/>
    </source>
</evidence>
<evidence type="ECO:0000256" key="1">
    <source>
        <dbReference type="ARBA" id="ARBA00006930"/>
    </source>
</evidence>
<feature type="domain" description="Rad50/SbcC-type AAA" evidence="5">
    <location>
        <begin position="5"/>
        <end position="233"/>
    </location>
</feature>
<dbReference type="PANTHER" id="PTHR32114">
    <property type="entry name" value="ABC TRANSPORTER ABCH.3"/>
    <property type="match status" value="1"/>
</dbReference>
<comment type="similarity">
    <text evidence="1">Belongs to the SMC family. SbcC subfamily.</text>
</comment>
<keyword evidence="4" id="KW-0175">Coiled coil</keyword>
<evidence type="ECO:0000313" key="7">
    <source>
        <dbReference type="Proteomes" id="UP001596976"/>
    </source>
</evidence>
<accession>A0ABW3GWV7</accession>
<gene>
    <name evidence="6" type="ORF">ACFQ0V_07670</name>
</gene>
<comment type="caution">
    <text evidence="6">The sequence shown here is derived from an EMBL/GenBank/DDBJ whole genome shotgun (WGS) entry which is preliminary data.</text>
</comment>
<protein>
    <recommendedName>
        <fullName evidence="3">Nuclease SbcCD subunit C</fullName>
    </recommendedName>
</protein>
<reference evidence="7" key="1">
    <citation type="journal article" date="2019" name="Int. J. Syst. Evol. Microbiol.">
        <title>The Global Catalogue of Microorganisms (GCM) 10K type strain sequencing project: providing services to taxonomists for standard genome sequencing and annotation.</title>
        <authorList>
            <consortium name="The Broad Institute Genomics Platform"/>
            <consortium name="The Broad Institute Genome Sequencing Center for Infectious Disease"/>
            <person name="Wu L."/>
            <person name="Ma J."/>
        </authorList>
    </citation>
    <scope>NUCLEOTIDE SEQUENCE [LARGE SCALE GENOMIC DNA]</scope>
    <source>
        <strain evidence="7">CCUG 63563</strain>
    </source>
</reference>
<organism evidence="6 7">
    <name type="scientific">Savagea faecisuis</name>
    <dbReference type="NCBI Taxonomy" id="1274803"/>
    <lineage>
        <taxon>Bacteria</taxon>
        <taxon>Bacillati</taxon>
        <taxon>Bacillota</taxon>
        <taxon>Bacilli</taxon>
        <taxon>Bacillales</taxon>
        <taxon>Caryophanaceae</taxon>
        <taxon>Savagea</taxon>
    </lineage>
</organism>
<dbReference type="InterPro" id="IPR038729">
    <property type="entry name" value="Rad50/SbcC_AAA"/>
</dbReference>
<comment type="subunit">
    <text evidence="2">Heterodimer of SbcC and SbcD.</text>
</comment>
<dbReference type="SUPFAM" id="SSF52540">
    <property type="entry name" value="P-loop containing nucleoside triphosphate hydrolases"/>
    <property type="match status" value="1"/>
</dbReference>
<sequence>MIIQSIQIENFRQFKGQQPLINFSTDSDRNVTVLLGDNTSGKTTFLQAFNWCLYGFANFKSSKDLLNKEVEQEVLDNKQYKAIMSVTLTLMHHEYEYTVQRSQAYVKRGEEVKPLGEESVDISRKGADGTTEQLQYPKKRTVINSIFPQELSTYFLYDTERFKNITENADLKTAVEDLLGLTAYENAIEHIGPINSTSTQKVLGMLRNSLESEDEKNSHQLQAQIEKIDQNIENIKKEQIQLEEDITYYAEKAKEKRGELMKFANAKEKELERQEAEKTLDIYRYSLKKKRERKFEMIYLLVHKITLLNLLFIKL</sequence>
<dbReference type="EMBL" id="JBHTJF010000022">
    <property type="protein sequence ID" value="MFD0943654.1"/>
    <property type="molecule type" value="Genomic_DNA"/>
</dbReference>
<keyword evidence="7" id="KW-1185">Reference proteome</keyword>
<feature type="coiled-coil region" evidence="4">
    <location>
        <begin position="218"/>
        <end position="245"/>
    </location>
</feature>
<dbReference type="PANTHER" id="PTHR32114:SF2">
    <property type="entry name" value="ABC TRANSPORTER ABCH.3"/>
    <property type="match status" value="1"/>
</dbReference>
<dbReference type="Proteomes" id="UP001596976">
    <property type="component" value="Unassembled WGS sequence"/>
</dbReference>
<proteinExistence type="inferred from homology"/>
<dbReference type="RefSeq" id="WP_381011825.1">
    <property type="nucleotide sequence ID" value="NZ_JBHTJF010000022.1"/>
</dbReference>
<name>A0ABW3GWV7_9BACL</name>
<dbReference type="Pfam" id="PF13476">
    <property type="entry name" value="AAA_23"/>
    <property type="match status" value="1"/>
</dbReference>
<evidence type="ECO:0000256" key="4">
    <source>
        <dbReference type="SAM" id="Coils"/>
    </source>
</evidence>
<evidence type="ECO:0000313" key="6">
    <source>
        <dbReference type="EMBL" id="MFD0943654.1"/>
    </source>
</evidence>
<dbReference type="Gene3D" id="3.40.50.300">
    <property type="entry name" value="P-loop containing nucleotide triphosphate hydrolases"/>
    <property type="match status" value="1"/>
</dbReference>
<dbReference type="InterPro" id="IPR027417">
    <property type="entry name" value="P-loop_NTPase"/>
</dbReference>
<evidence type="ECO:0000259" key="5">
    <source>
        <dbReference type="Pfam" id="PF13476"/>
    </source>
</evidence>
<evidence type="ECO:0000256" key="3">
    <source>
        <dbReference type="ARBA" id="ARBA00013368"/>
    </source>
</evidence>